<dbReference type="GO" id="GO:0004493">
    <property type="term" value="F:methylmalonyl-CoA epimerase activity"/>
    <property type="evidence" value="ECO:0007669"/>
    <property type="project" value="TreeGrafter"/>
</dbReference>
<dbReference type="AlphaFoldDB" id="K6CSB4"/>
<keyword evidence="5" id="KW-1185">Reference proteome</keyword>
<dbReference type="GO" id="GO:0046491">
    <property type="term" value="P:L-methylmalonyl-CoA metabolic process"/>
    <property type="evidence" value="ECO:0007669"/>
    <property type="project" value="TreeGrafter"/>
</dbReference>
<protein>
    <submittedName>
        <fullName evidence="4">Methylmalonyl-CoA epimerase</fullName>
    </submittedName>
</protein>
<dbReference type="RefSeq" id="WP_003333055.1">
    <property type="nucleotide sequence ID" value="NZ_AJLR01000148.1"/>
</dbReference>
<evidence type="ECO:0000256" key="2">
    <source>
        <dbReference type="ARBA" id="ARBA00022723"/>
    </source>
</evidence>
<dbReference type="EMBL" id="AJLR01000148">
    <property type="protein sequence ID" value="EKN63132.1"/>
    <property type="molecule type" value="Genomic_DNA"/>
</dbReference>
<dbReference type="InterPro" id="IPR037523">
    <property type="entry name" value="VOC_core"/>
</dbReference>
<dbReference type="STRING" id="1131731.BAZO_19188"/>
<comment type="similarity">
    <text evidence="1">Belongs to the methylmalonyl-CoA epimerase family.</text>
</comment>
<dbReference type="InterPro" id="IPR017515">
    <property type="entry name" value="MeMalonyl-CoA_epimerase"/>
</dbReference>
<dbReference type="PANTHER" id="PTHR43048">
    <property type="entry name" value="METHYLMALONYL-COA EPIMERASE"/>
    <property type="match status" value="1"/>
</dbReference>
<dbReference type="GO" id="GO:0046872">
    <property type="term" value="F:metal ion binding"/>
    <property type="evidence" value="ECO:0007669"/>
    <property type="project" value="UniProtKB-KW"/>
</dbReference>
<dbReference type="InterPro" id="IPR029068">
    <property type="entry name" value="Glyas_Bleomycin-R_OHBP_Dase"/>
</dbReference>
<evidence type="ECO:0000259" key="3">
    <source>
        <dbReference type="PROSITE" id="PS51819"/>
    </source>
</evidence>
<sequence length="138" mass="15208">MAKKIDHIGIAVKSLEASLPLYTEHLKLKLLGIEEVESEGVKVAFLKVGESKIELLEPLNNESPIAKFIEKKGEGIHHIALGVDDIKNRVKEIKEKGLRMINDEPKSGAGGAQIAFMHPKSTGGVLYELCEKPQKEEQ</sequence>
<feature type="domain" description="VOC" evidence="3">
    <location>
        <begin position="4"/>
        <end position="132"/>
    </location>
</feature>
<organism evidence="4 5">
    <name type="scientific">Schinkia azotoformans LMG 9581</name>
    <dbReference type="NCBI Taxonomy" id="1131731"/>
    <lineage>
        <taxon>Bacteria</taxon>
        <taxon>Bacillati</taxon>
        <taxon>Bacillota</taxon>
        <taxon>Bacilli</taxon>
        <taxon>Bacillales</taxon>
        <taxon>Bacillaceae</taxon>
        <taxon>Calidifontibacillus/Schinkia group</taxon>
        <taxon>Schinkia</taxon>
    </lineage>
</organism>
<dbReference type="SUPFAM" id="SSF54593">
    <property type="entry name" value="Glyoxalase/Bleomycin resistance protein/Dihydroxybiphenyl dioxygenase"/>
    <property type="match status" value="1"/>
</dbReference>
<dbReference type="GeneID" id="89471275"/>
<gene>
    <name evidence="4" type="ORF">BAZO_19188</name>
</gene>
<comment type="caution">
    <text evidence="4">The sequence shown here is derived from an EMBL/GenBank/DDBJ whole genome shotgun (WGS) entry which is preliminary data.</text>
</comment>
<evidence type="ECO:0000256" key="1">
    <source>
        <dbReference type="ARBA" id="ARBA00009308"/>
    </source>
</evidence>
<dbReference type="Gene3D" id="3.10.180.10">
    <property type="entry name" value="2,3-Dihydroxybiphenyl 1,2-Dioxygenase, domain 1"/>
    <property type="match status" value="1"/>
</dbReference>
<dbReference type="Pfam" id="PF13669">
    <property type="entry name" value="Glyoxalase_4"/>
    <property type="match status" value="1"/>
</dbReference>
<dbReference type="PANTHER" id="PTHR43048:SF3">
    <property type="entry name" value="METHYLMALONYL-COA EPIMERASE, MITOCHONDRIAL"/>
    <property type="match status" value="1"/>
</dbReference>
<dbReference type="PROSITE" id="PS51819">
    <property type="entry name" value="VOC"/>
    <property type="match status" value="1"/>
</dbReference>
<reference evidence="4 5" key="1">
    <citation type="journal article" date="2012" name="Front. Microbiol.">
        <title>Redundancy and modularity in membrane-associated dissimilatory nitrate reduction in Bacillus.</title>
        <authorList>
            <person name="Heylen K."/>
            <person name="Keltjens J."/>
        </authorList>
    </citation>
    <scope>NUCLEOTIDE SEQUENCE [LARGE SCALE GENOMIC DNA]</scope>
    <source>
        <strain evidence="4 5">LMG 9581</strain>
    </source>
</reference>
<accession>K6CSB4</accession>
<dbReference type="InterPro" id="IPR051785">
    <property type="entry name" value="MMCE/EMCE_epimerase"/>
</dbReference>
<dbReference type="NCBIfam" id="TIGR03081">
    <property type="entry name" value="metmalonyl_epim"/>
    <property type="match status" value="1"/>
</dbReference>
<keyword evidence="2" id="KW-0479">Metal-binding</keyword>
<dbReference type="PATRIC" id="fig|1131731.3.peg.3914"/>
<evidence type="ECO:0000313" key="4">
    <source>
        <dbReference type="EMBL" id="EKN63132.1"/>
    </source>
</evidence>
<dbReference type="Proteomes" id="UP000006315">
    <property type="component" value="Unassembled WGS sequence"/>
</dbReference>
<dbReference type="CDD" id="cd07249">
    <property type="entry name" value="MMCE"/>
    <property type="match status" value="1"/>
</dbReference>
<name>K6CSB4_SCHAZ</name>
<proteinExistence type="inferred from homology"/>
<evidence type="ECO:0000313" key="5">
    <source>
        <dbReference type="Proteomes" id="UP000006315"/>
    </source>
</evidence>